<feature type="compositionally biased region" description="Pro residues" evidence="1">
    <location>
        <begin position="453"/>
        <end position="463"/>
    </location>
</feature>
<proteinExistence type="predicted"/>
<feature type="compositionally biased region" description="Polar residues" evidence="1">
    <location>
        <begin position="1"/>
        <end position="24"/>
    </location>
</feature>
<keyword evidence="3" id="KW-1185">Reference proteome</keyword>
<feature type="compositionally biased region" description="Polar residues" evidence="1">
    <location>
        <begin position="369"/>
        <end position="378"/>
    </location>
</feature>
<protein>
    <submittedName>
        <fullName evidence="2">Uncharacterized protein</fullName>
    </submittedName>
</protein>
<organism evidence="2 3">
    <name type="scientific">Chlamydia buteonis</name>
    <dbReference type="NCBI Taxonomy" id="2494525"/>
    <lineage>
        <taxon>Bacteria</taxon>
        <taxon>Pseudomonadati</taxon>
        <taxon>Chlamydiota</taxon>
        <taxon>Chlamydiia</taxon>
        <taxon>Chlamydiales</taxon>
        <taxon>Chlamydiaceae</taxon>
        <taxon>Chlamydia/Chlamydophila group</taxon>
        <taxon>Chlamydia</taxon>
    </lineage>
</organism>
<accession>A0ABX8LAR9</accession>
<feature type="compositionally biased region" description="Pro residues" evidence="1">
    <location>
        <begin position="417"/>
        <end position="426"/>
    </location>
</feature>
<feature type="region of interest" description="Disordered" evidence="1">
    <location>
        <begin position="357"/>
        <end position="378"/>
    </location>
</feature>
<gene>
    <name evidence="2" type="ORF">JJJ19_01110</name>
</gene>
<feature type="compositionally biased region" description="Basic and acidic residues" evidence="1">
    <location>
        <begin position="359"/>
        <end position="368"/>
    </location>
</feature>
<evidence type="ECO:0000313" key="3">
    <source>
        <dbReference type="Proteomes" id="UP000683565"/>
    </source>
</evidence>
<dbReference type="Proteomes" id="UP000683565">
    <property type="component" value="Chromosome"/>
</dbReference>
<dbReference type="RefSeq" id="WP_217301047.1">
    <property type="nucleotide sequence ID" value="NZ_CP050318.1"/>
</dbReference>
<feature type="region of interest" description="Disordered" evidence="1">
    <location>
        <begin position="1"/>
        <end position="32"/>
    </location>
</feature>
<evidence type="ECO:0000256" key="1">
    <source>
        <dbReference type="SAM" id="MobiDB-lite"/>
    </source>
</evidence>
<feature type="region of interest" description="Disordered" evidence="1">
    <location>
        <begin position="417"/>
        <end position="513"/>
    </location>
</feature>
<feature type="compositionally biased region" description="Pro residues" evidence="1">
    <location>
        <begin position="490"/>
        <end position="500"/>
    </location>
</feature>
<dbReference type="EMBL" id="CP067334">
    <property type="protein sequence ID" value="QXE28120.1"/>
    <property type="molecule type" value="Genomic_DNA"/>
</dbReference>
<name>A0ABX8LAR9_9CHLA</name>
<evidence type="ECO:0000313" key="2">
    <source>
        <dbReference type="EMBL" id="QXE28120.1"/>
    </source>
</evidence>
<sequence>MLSLRSACNTPELQTAVPQQNQARDNSHPGPKKVIKLSRRIQNFLDKHTPPTSTCYLANPKSSSLSQETGEKSCNKEVTATLCQQNYRSQVPFIRSSADNFYIDVSEYTQVHGTVCAALSLLKSDMRSTLKRRLPIIPGATKQKMQRFCPTSIDRLDRQADTIARRTGEMLVIAEHIRRQNIFEHRCGAVLDLWHVAPTDTNPKDAQNIWIQTQNGRKSPFCYAKCLNYARTIRCYRTSDPLRGSFLLDENQASILAASVTYTLGAMFKHIRFRNWLLEKETLGNGEEIYTAPSILVQIIILLSLVARNTQPYARRVKPETLFEQREINIITLASNIFREQVLGKIILNKDEEGVSETKPMEFPRANKDSNPWSQPRLSTIQEDKFDDFPREEEEDITPHTAETLLLISSAVLNPSPLPDAPPLTPSPGCSPQYLSPPPHYGENNHTFDINPSPLPDAPPLTPSPGCSPQYLSPPPHYGENNHTFDINPSPLPDAPPLTPSTPHLVNIHRWDP</sequence>
<reference evidence="2" key="1">
    <citation type="submission" date="2021-01" db="EMBL/GenBank/DDBJ databases">
        <title>Chlamydial infections in birds of prey presented to California wildlife rehabilitation facilities.</title>
        <authorList>
            <person name="Seibert B.A."/>
            <person name="Keel M.K."/>
            <person name="Kelly T.R."/>
            <person name="Nilsen R.A."/>
            <person name="Pesti D.R."/>
            <person name="Ciembor P.X."/>
            <person name="Gregory C.R."/>
            <person name="Ritchie B.W."/>
            <person name="Hawkins M.G."/>
        </authorList>
    </citation>
    <scope>NUCLEOTIDE SEQUENCE [LARGE SCALE GENOMIC DNA]</scope>
    <source>
        <strain evidence="2">SWA</strain>
    </source>
</reference>